<dbReference type="PROSITE" id="PS51257">
    <property type="entry name" value="PROKAR_LIPOPROTEIN"/>
    <property type="match status" value="1"/>
</dbReference>
<reference evidence="4 5" key="1">
    <citation type="submission" date="2015-12" db="EMBL/GenBank/DDBJ databases">
        <authorList>
            <person name="Shamseldin A."/>
            <person name="Moawad H."/>
            <person name="Abd El-Rahim W.M."/>
            <person name="Sadowsky M.J."/>
        </authorList>
    </citation>
    <scope>NUCLEOTIDE SEQUENCE [LARGE SCALE GENOMIC DNA]</scope>
    <source>
        <strain evidence="4 5">DG5B</strain>
    </source>
</reference>
<protein>
    <submittedName>
        <fullName evidence="4">Kazal domain protein</fullName>
    </submittedName>
</protein>
<keyword evidence="5" id="KW-1185">Reference proteome</keyword>
<dbReference type="CDD" id="cd00104">
    <property type="entry name" value="KAZAL_FS"/>
    <property type="match status" value="1"/>
</dbReference>
<evidence type="ECO:0000259" key="3">
    <source>
        <dbReference type="PROSITE" id="PS51465"/>
    </source>
</evidence>
<dbReference type="InterPro" id="IPR002350">
    <property type="entry name" value="Kazal_dom"/>
</dbReference>
<dbReference type="SMART" id="SM00280">
    <property type="entry name" value="KAZAL"/>
    <property type="match status" value="1"/>
</dbReference>
<dbReference type="RefSeq" id="WP_068197662.1">
    <property type="nucleotide sequence ID" value="NZ_CP013909.1"/>
</dbReference>
<dbReference type="AlphaFoldDB" id="A0A0U3T286"/>
<feature type="domain" description="Kazal-like" evidence="3">
    <location>
        <begin position="31"/>
        <end position="85"/>
    </location>
</feature>
<dbReference type="EMBL" id="CP013909">
    <property type="protein sequence ID" value="ALW87043.1"/>
    <property type="molecule type" value="Genomic_DNA"/>
</dbReference>
<dbReference type="KEGG" id="hyg:AUC43_19390"/>
<dbReference type="InterPro" id="IPR036058">
    <property type="entry name" value="Kazal_dom_sf"/>
</dbReference>
<dbReference type="PROSITE" id="PS51465">
    <property type="entry name" value="KAZAL_2"/>
    <property type="match status" value="1"/>
</dbReference>
<sequence>MKTPRLLFATLLLAAACQRQAPPTAASQSPSTDATACIDPSKIKPDGICTMDYKPVCGCDGKTYSNACVAGNAGVRTYTDGPCPTTPK</sequence>
<accession>A0A0U3T286</accession>
<name>A0A0U3T286_9BACT</name>
<organism evidence="4 5">
    <name type="scientific">Hymenobacter sedentarius</name>
    <dbReference type="NCBI Taxonomy" id="1411621"/>
    <lineage>
        <taxon>Bacteria</taxon>
        <taxon>Pseudomonadati</taxon>
        <taxon>Bacteroidota</taxon>
        <taxon>Cytophagia</taxon>
        <taxon>Cytophagales</taxon>
        <taxon>Hymenobacteraceae</taxon>
        <taxon>Hymenobacter</taxon>
    </lineage>
</organism>
<proteinExistence type="predicted"/>
<feature type="chain" id="PRO_5006845354" evidence="2">
    <location>
        <begin position="22"/>
        <end position="88"/>
    </location>
</feature>
<feature type="region of interest" description="Disordered" evidence="1">
    <location>
        <begin position="21"/>
        <end position="40"/>
    </location>
</feature>
<dbReference type="PANTHER" id="PTHR21131:SF0">
    <property type="entry name" value="GEO10195P1-RELATED"/>
    <property type="match status" value="1"/>
</dbReference>
<feature type="signal peptide" evidence="2">
    <location>
        <begin position="1"/>
        <end position="21"/>
    </location>
</feature>
<dbReference type="STRING" id="1411621.AUC43_19390"/>
<evidence type="ECO:0000313" key="5">
    <source>
        <dbReference type="Proteomes" id="UP000059542"/>
    </source>
</evidence>
<dbReference type="PANTHER" id="PTHR21131">
    <property type="entry name" value="SERINE-TYPE ENDOPEPTIDASE INHIBITOR"/>
    <property type="match status" value="1"/>
</dbReference>
<dbReference type="Gene3D" id="3.30.60.30">
    <property type="match status" value="1"/>
</dbReference>
<dbReference type="InterPro" id="IPR053265">
    <property type="entry name" value="Serpin"/>
</dbReference>
<evidence type="ECO:0000256" key="1">
    <source>
        <dbReference type="SAM" id="MobiDB-lite"/>
    </source>
</evidence>
<dbReference type="Pfam" id="PF00050">
    <property type="entry name" value="Kazal_1"/>
    <property type="match status" value="1"/>
</dbReference>
<evidence type="ECO:0000313" key="4">
    <source>
        <dbReference type="EMBL" id="ALW87043.1"/>
    </source>
</evidence>
<keyword evidence="2" id="KW-0732">Signal</keyword>
<dbReference type="OrthoDB" id="9800302at2"/>
<dbReference type="SUPFAM" id="SSF100895">
    <property type="entry name" value="Kazal-type serine protease inhibitors"/>
    <property type="match status" value="1"/>
</dbReference>
<gene>
    <name evidence="4" type="ORF">AUC43_19390</name>
</gene>
<dbReference type="Proteomes" id="UP000059542">
    <property type="component" value="Chromosome"/>
</dbReference>
<feature type="compositionally biased region" description="Polar residues" evidence="1">
    <location>
        <begin position="25"/>
        <end position="34"/>
    </location>
</feature>
<evidence type="ECO:0000256" key="2">
    <source>
        <dbReference type="SAM" id="SignalP"/>
    </source>
</evidence>